<name>A0A9I9DT54_CUCME</name>
<reference evidence="1" key="1">
    <citation type="submission" date="2023-03" db="UniProtKB">
        <authorList>
            <consortium name="EnsemblPlants"/>
        </authorList>
    </citation>
    <scope>IDENTIFICATION</scope>
</reference>
<evidence type="ECO:0000313" key="1">
    <source>
        <dbReference type="EnsemblPlants" id="MELO3C023438.2.1"/>
    </source>
</evidence>
<dbReference type="EnsemblPlants" id="MELO3C023438.2.1">
    <property type="protein sequence ID" value="MELO3C023438.2.1"/>
    <property type="gene ID" value="MELO3C023438.2"/>
</dbReference>
<evidence type="ECO:0008006" key="2">
    <source>
        <dbReference type="Google" id="ProtNLM"/>
    </source>
</evidence>
<protein>
    <recommendedName>
        <fullName evidence="2">Non-specific serine/threonine protein kinase</fullName>
    </recommendedName>
</protein>
<dbReference type="InterPro" id="IPR032675">
    <property type="entry name" value="LRR_dom_sf"/>
</dbReference>
<dbReference type="Pfam" id="PF00560">
    <property type="entry name" value="LRR_1"/>
    <property type="match status" value="1"/>
</dbReference>
<sequence length="111" mass="12681">MLYWLDESNNKFSGDLQISVFDNMFSVQFLLLENNFFSGNIEDAWKNKRSLIALDISNNMISGKIPTWIGSLDGLQYVQMSRNRFAGELPIQSLLPFSTYNVGCLSKSISW</sequence>
<dbReference type="Gramene" id="MELO3C023438.2.1">
    <property type="protein sequence ID" value="MELO3C023438.2.1"/>
    <property type="gene ID" value="MELO3C023438.2"/>
</dbReference>
<dbReference type="InterPro" id="IPR001611">
    <property type="entry name" value="Leu-rich_rpt"/>
</dbReference>
<dbReference type="Gene3D" id="3.80.10.10">
    <property type="entry name" value="Ribonuclease Inhibitor"/>
    <property type="match status" value="1"/>
</dbReference>
<dbReference type="AlphaFoldDB" id="A0A9I9DT54"/>
<dbReference type="PANTHER" id="PTHR48065">
    <property type="entry name" value="OS10G0469600 PROTEIN"/>
    <property type="match status" value="1"/>
</dbReference>
<organism evidence="1">
    <name type="scientific">Cucumis melo</name>
    <name type="common">Muskmelon</name>
    <dbReference type="NCBI Taxonomy" id="3656"/>
    <lineage>
        <taxon>Eukaryota</taxon>
        <taxon>Viridiplantae</taxon>
        <taxon>Streptophyta</taxon>
        <taxon>Embryophyta</taxon>
        <taxon>Tracheophyta</taxon>
        <taxon>Spermatophyta</taxon>
        <taxon>Magnoliopsida</taxon>
        <taxon>eudicotyledons</taxon>
        <taxon>Gunneridae</taxon>
        <taxon>Pentapetalae</taxon>
        <taxon>rosids</taxon>
        <taxon>fabids</taxon>
        <taxon>Cucurbitales</taxon>
        <taxon>Cucurbitaceae</taxon>
        <taxon>Benincaseae</taxon>
        <taxon>Cucumis</taxon>
    </lineage>
</organism>
<proteinExistence type="predicted"/>
<dbReference type="SUPFAM" id="SSF52058">
    <property type="entry name" value="L domain-like"/>
    <property type="match status" value="1"/>
</dbReference>
<dbReference type="PANTHER" id="PTHR48065:SF11">
    <property type="entry name" value="OS11G0213300 PROTEIN"/>
    <property type="match status" value="1"/>
</dbReference>
<accession>A0A9I9DT54</accession>